<gene>
    <name evidence="1" type="primary">Contig11287.g12062</name>
    <name evidence="1" type="ORF">STYLEM_6324</name>
</gene>
<dbReference type="PANTHER" id="PTHR48420:SF1">
    <property type="entry name" value="NON-HAEM DIOXYGENASE N-TERMINAL DOMAIN-CONTAINING PROTEIN"/>
    <property type="match status" value="1"/>
</dbReference>
<accession>A0A078A587</accession>
<name>A0A078A587_STYLE</name>
<dbReference type="Gene3D" id="2.60.120.330">
    <property type="entry name" value="B-lactam Antibiotic, Isopenicillin N Synthase, Chain"/>
    <property type="match status" value="1"/>
</dbReference>
<dbReference type="EMBL" id="CCKQ01006075">
    <property type="protein sequence ID" value="CDW77364.1"/>
    <property type="molecule type" value="Genomic_DNA"/>
</dbReference>
<organism evidence="1 2">
    <name type="scientific">Stylonychia lemnae</name>
    <name type="common">Ciliate</name>
    <dbReference type="NCBI Taxonomy" id="5949"/>
    <lineage>
        <taxon>Eukaryota</taxon>
        <taxon>Sar</taxon>
        <taxon>Alveolata</taxon>
        <taxon>Ciliophora</taxon>
        <taxon>Intramacronucleata</taxon>
        <taxon>Spirotrichea</taxon>
        <taxon>Stichotrichia</taxon>
        <taxon>Sporadotrichida</taxon>
        <taxon>Oxytrichidae</taxon>
        <taxon>Stylonychinae</taxon>
        <taxon>Stylonychia</taxon>
    </lineage>
</organism>
<proteinExistence type="predicted"/>
<dbReference type="OrthoDB" id="407774at2759"/>
<dbReference type="InParanoid" id="A0A078A587"/>
<dbReference type="SUPFAM" id="SSF51197">
    <property type="entry name" value="Clavaminate synthase-like"/>
    <property type="match status" value="1"/>
</dbReference>
<dbReference type="PANTHER" id="PTHR48420">
    <property type="entry name" value="NON-HAEM DIOXYGENASE N-TERMINAL DOMAIN-CONTAINING PROTEIN"/>
    <property type="match status" value="1"/>
</dbReference>
<dbReference type="OMA" id="VANMECY"/>
<dbReference type="AlphaFoldDB" id="A0A078A587"/>
<evidence type="ECO:0000313" key="1">
    <source>
        <dbReference type="EMBL" id="CDW77364.1"/>
    </source>
</evidence>
<sequence length="392" mass="45059">MKALSKLLLKNHQNSPQIFKGSFAFSSSVVPGHKQQPVIIDLNDLKRQDTNIFEQIEEAYSDKGLGVLLVRNSGESKQRYMQNYLNLAKQMRQISEYKGDLSYLEQPHLEYGHGLNLGKDGYLEGGDTLQISFYANIIQESYTDHKGLIWKNVWPKDKEIAPEFEKYYMSTGRQFIDTAIMLGKKLDDYLKYNVKNYKMQIEQGIAKSPRISARSIYYAAPKNKHNSDLPKNWCSWHKDYSYITGLAPGVYVDSQDNVKHSNGDPEAGLYIQKRDYEILKLNIPEDCMCFQLGELSQIVSGGLLQALPHAVKMPVQNFDMPRISLAVFMEPEYNEPLSVPVGTNMDRVLTKQDKEHKLSPLEERWKDGMSFGDYYENCRISFSYAPDVNKKQ</sequence>
<evidence type="ECO:0000313" key="2">
    <source>
        <dbReference type="Proteomes" id="UP000039865"/>
    </source>
</evidence>
<keyword evidence="2" id="KW-1185">Reference proteome</keyword>
<dbReference type="InterPro" id="IPR027443">
    <property type="entry name" value="IPNS-like_sf"/>
</dbReference>
<dbReference type="Proteomes" id="UP000039865">
    <property type="component" value="Unassembled WGS sequence"/>
</dbReference>
<reference evidence="1 2" key="1">
    <citation type="submission" date="2014-06" db="EMBL/GenBank/DDBJ databases">
        <authorList>
            <person name="Swart Estienne"/>
        </authorList>
    </citation>
    <scope>NUCLEOTIDE SEQUENCE [LARGE SCALE GENOMIC DNA]</scope>
    <source>
        <strain evidence="1 2">130c</strain>
    </source>
</reference>
<protein>
    <submittedName>
        <fullName evidence="1">Uncharacterized protein</fullName>
    </submittedName>
</protein>